<feature type="transmembrane region" description="Helical" evidence="4">
    <location>
        <begin position="43"/>
        <end position="66"/>
    </location>
</feature>
<dbReference type="RefSeq" id="WP_141149825.1">
    <property type="nucleotide sequence ID" value="NZ_VHLG01000010.1"/>
</dbReference>
<evidence type="ECO:0000313" key="5">
    <source>
        <dbReference type="EMBL" id="TPW29150.1"/>
    </source>
</evidence>
<dbReference type="OrthoDB" id="9180256at2"/>
<dbReference type="AlphaFoldDB" id="A0A506U5L8"/>
<feature type="transmembrane region" description="Helical" evidence="4">
    <location>
        <begin position="344"/>
        <end position="364"/>
    </location>
</feature>
<evidence type="ECO:0000313" key="6">
    <source>
        <dbReference type="Proteomes" id="UP000318801"/>
    </source>
</evidence>
<dbReference type="InterPro" id="IPR036259">
    <property type="entry name" value="MFS_trans_sf"/>
</dbReference>
<feature type="transmembrane region" description="Helical" evidence="4">
    <location>
        <begin position="279"/>
        <end position="300"/>
    </location>
</feature>
<dbReference type="InterPro" id="IPR011701">
    <property type="entry name" value="MFS"/>
</dbReference>
<feature type="transmembrane region" description="Helical" evidence="4">
    <location>
        <begin position="210"/>
        <end position="228"/>
    </location>
</feature>
<dbReference type="SUPFAM" id="SSF103473">
    <property type="entry name" value="MFS general substrate transporter"/>
    <property type="match status" value="1"/>
</dbReference>
<evidence type="ECO:0000256" key="4">
    <source>
        <dbReference type="SAM" id="Phobius"/>
    </source>
</evidence>
<proteinExistence type="predicted"/>
<feature type="transmembrane region" description="Helical" evidence="4">
    <location>
        <begin position="170"/>
        <end position="189"/>
    </location>
</feature>
<dbReference type="Proteomes" id="UP000318801">
    <property type="component" value="Unassembled WGS sequence"/>
</dbReference>
<evidence type="ECO:0000256" key="3">
    <source>
        <dbReference type="ARBA" id="ARBA00023136"/>
    </source>
</evidence>
<protein>
    <submittedName>
        <fullName evidence="5">MFS transporter</fullName>
    </submittedName>
</protein>
<dbReference type="EMBL" id="VHLG01000010">
    <property type="protein sequence ID" value="TPW29150.1"/>
    <property type="molecule type" value="Genomic_DNA"/>
</dbReference>
<keyword evidence="3 4" id="KW-0472">Membrane</keyword>
<keyword evidence="2 4" id="KW-1133">Transmembrane helix</keyword>
<feature type="transmembrane region" description="Helical" evidence="4">
    <location>
        <begin position="78"/>
        <end position="97"/>
    </location>
</feature>
<dbReference type="PANTHER" id="PTHR23542:SF1">
    <property type="entry name" value="MAJOR FACILITATOR SUPERFAMILY (MFS) PROFILE DOMAIN-CONTAINING PROTEIN"/>
    <property type="match status" value="1"/>
</dbReference>
<feature type="transmembrane region" description="Helical" evidence="4">
    <location>
        <begin position="370"/>
        <end position="390"/>
    </location>
</feature>
<sequence>MRTYLTLLSLASIRSCCLAAFIARLPMAMTPLGLLILVEAATGSYASGGLVSGAFAVGTAIAAPGWGRALDARSHGRIMMLTGTVSAFFLLIALAAARLGFGLLPIAGSALMVGLFFPPVTPAMRLAWRHLTADRPGLLASAYALDAVAVEALFVIGPMLVGLLYSGGPALPVVASAVFLLAGGLFYATTPAGKIGGEHENDQLTKGGRTVIIILPVLLIAMALSLGFGQMDVAMTATAQARSSQGYLLGLLFAVAASGSISGGLAFGAREWKTAPRILLPLFLGGFGLGLAGAATALFAGLPVLILLPLLYVAGLFVSPSLILMQQMIDHALPRGRTAEGQSWLAAVLTAGSAAGMAFGGFVADHGPPPMVFLSASVILAGGSMIAMMLGRIAKTDQSRVG</sequence>
<evidence type="ECO:0000256" key="1">
    <source>
        <dbReference type="ARBA" id="ARBA00022692"/>
    </source>
</evidence>
<feature type="transmembrane region" description="Helical" evidence="4">
    <location>
        <begin position="142"/>
        <end position="164"/>
    </location>
</feature>
<dbReference type="Gene3D" id="1.20.1250.20">
    <property type="entry name" value="MFS general substrate transporter like domains"/>
    <property type="match status" value="2"/>
</dbReference>
<organism evidence="5 6">
    <name type="scientific">Martelella alba</name>
    <dbReference type="NCBI Taxonomy" id="2590451"/>
    <lineage>
        <taxon>Bacteria</taxon>
        <taxon>Pseudomonadati</taxon>
        <taxon>Pseudomonadota</taxon>
        <taxon>Alphaproteobacteria</taxon>
        <taxon>Hyphomicrobiales</taxon>
        <taxon>Aurantimonadaceae</taxon>
        <taxon>Martelella</taxon>
    </lineage>
</organism>
<keyword evidence="6" id="KW-1185">Reference proteome</keyword>
<gene>
    <name evidence="5" type="ORF">FJU08_14965</name>
</gene>
<dbReference type="Pfam" id="PF07690">
    <property type="entry name" value="MFS_1"/>
    <property type="match status" value="1"/>
</dbReference>
<dbReference type="GO" id="GO:0022857">
    <property type="term" value="F:transmembrane transporter activity"/>
    <property type="evidence" value="ECO:0007669"/>
    <property type="project" value="InterPro"/>
</dbReference>
<feature type="transmembrane region" description="Helical" evidence="4">
    <location>
        <begin position="248"/>
        <end position="267"/>
    </location>
</feature>
<reference evidence="5 6" key="1">
    <citation type="submission" date="2019-06" db="EMBL/GenBank/DDBJ databases">
        <authorList>
            <person name="Li M."/>
        </authorList>
    </citation>
    <scope>NUCLEOTIDE SEQUENCE [LARGE SCALE GENOMIC DNA]</scope>
    <source>
        <strain evidence="5 6">BGMRC2036</strain>
    </source>
</reference>
<feature type="transmembrane region" description="Helical" evidence="4">
    <location>
        <begin position="306"/>
        <end position="324"/>
    </location>
</feature>
<comment type="caution">
    <text evidence="5">The sequence shown here is derived from an EMBL/GenBank/DDBJ whole genome shotgun (WGS) entry which is preliminary data.</text>
</comment>
<name>A0A506U5L8_9HYPH</name>
<feature type="transmembrane region" description="Helical" evidence="4">
    <location>
        <begin position="103"/>
        <end position="121"/>
    </location>
</feature>
<evidence type="ECO:0000256" key="2">
    <source>
        <dbReference type="ARBA" id="ARBA00022989"/>
    </source>
</evidence>
<dbReference type="PANTHER" id="PTHR23542">
    <property type="match status" value="1"/>
</dbReference>
<keyword evidence="1 4" id="KW-0812">Transmembrane</keyword>
<accession>A0A506U5L8</accession>